<dbReference type="InterPro" id="IPR025196">
    <property type="entry name" value="DUF4126"/>
</dbReference>
<keyword evidence="5" id="KW-1185">Reference proteome</keyword>
<dbReference type="EMBL" id="BNBE01000003">
    <property type="protein sequence ID" value="GHG17194.1"/>
    <property type="molecule type" value="Genomic_DNA"/>
</dbReference>
<accession>A0A919BUF5</accession>
<dbReference type="AlphaFoldDB" id="A0A919BUF5"/>
<organism evidence="4 5">
    <name type="scientific">Streptomyces filamentosus</name>
    <name type="common">Streptomyces roseosporus</name>
    <dbReference type="NCBI Taxonomy" id="67294"/>
    <lineage>
        <taxon>Bacteria</taxon>
        <taxon>Bacillati</taxon>
        <taxon>Actinomycetota</taxon>
        <taxon>Actinomycetes</taxon>
        <taxon>Kitasatosporales</taxon>
        <taxon>Streptomycetaceae</taxon>
        <taxon>Streptomyces</taxon>
    </lineage>
</organism>
<feature type="transmembrane region" description="Helical" evidence="2">
    <location>
        <begin position="221"/>
        <end position="242"/>
    </location>
</feature>
<evidence type="ECO:0000256" key="2">
    <source>
        <dbReference type="SAM" id="Phobius"/>
    </source>
</evidence>
<name>A0A919BUF5_STRFL</name>
<protein>
    <recommendedName>
        <fullName evidence="3">DUF4126 domain-containing protein</fullName>
    </recommendedName>
</protein>
<keyword evidence="2" id="KW-1133">Transmembrane helix</keyword>
<reference evidence="4" key="2">
    <citation type="submission" date="2020-09" db="EMBL/GenBank/DDBJ databases">
        <authorList>
            <person name="Sun Q."/>
            <person name="Ohkuma M."/>
        </authorList>
    </citation>
    <scope>NUCLEOTIDE SEQUENCE</scope>
    <source>
        <strain evidence="4">JCM 4122</strain>
    </source>
</reference>
<gene>
    <name evidence="4" type="ORF">GCM10017667_59170</name>
</gene>
<feature type="compositionally biased region" description="Gly residues" evidence="1">
    <location>
        <begin position="264"/>
        <end position="278"/>
    </location>
</feature>
<evidence type="ECO:0000259" key="3">
    <source>
        <dbReference type="Pfam" id="PF13548"/>
    </source>
</evidence>
<proteinExistence type="predicted"/>
<evidence type="ECO:0000313" key="5">
    <source>
        <dbReference type="Proteomes" id="UP000632849"/>
    </source>
</evidence>
<comment type="caution">
    <text evidence="4">The sequence shown here is derived from an EMBL/GenBank/DDBJ whole genome shotgun (WGS) entry which is preliminary data.</text>
</comment>
<feature type="domain" description="DUF4126" evidence="3">
    <location>
        <begin position="72"/>
        <end position="238"/>
    </location>
</feature>
<keyword evidence="2" id="KW-0472">Membrane</keyword>
<reference evidence="4" key="1">
    <citation type="journal article" date="2014" name="Int. J. Syst. Evol. Microbiol.">
        <title>Complete genome sequence of Corynebacterium casei LMG S-19264T (=DSM 44701T), isolated from a smear-ripened cheese.</title>
        <authorList>
            <consortium name="US DOE Joint Genome Institute (JGI-PGF)"/>
            <person name="Walter F."/>
            <person name="Albersmeier A."/>
            <person name="Kalinowski J."/>
            <person name="Ruckert C."/>
        </authorList>
    </citation>
    <scope>NUCLEOTIDE SEQUENCE</scope>
    <source>
        <strain evidence="4">JCM 4122</strain>
    </source>
</reference>
<keyword evidence="2" id="KW-0812">Transmembrane</keyword>
<dbReference type="Proteomes" id="UP000632849">
    <property type="component" value="Unassembled WGS sequence"/>
</dbReference>
<evidence type="ECO:0000256" key="1">
    <source>
        <dbReference type="SAM" id="MobiDB-lite"/>
    </source>
</evidence>
<sequence>MHVPRAGRRAAPFRRPVPAVPEPRPFRGLHSLLRAAPPPSARVLISGAEYAYSAVTDGRRLVTIADVSVLPLVFTSGWASGINAYAVVLLLGVFGATGLTDEVPEALQRTDVLIVAGVLFLCEAVADKIPYVDNVWDSVHTVIRPVAGAVVAALLAGESGSLPELAAGAIGGSTALMSHLVKAGTRMAVNTSPEPFSNIALSTGEDLAVAGVITFAIFHPVAAAVIAAVLLALGVWLLVFLASRIRRFLRRRAQRREERRLAAAGGGPPADRSAGGGR</sequence>
<evidence type="ECO:0000313" key="4">
    <source>
        <dbReference type="EMBL" id="GHG17194.1"/>
    </source>
</evidence>
<dbReference type="Pfam" id="PF13548">
    <property type="entry name" value="DUF4126"/>
    <property type="match status" value="1"/>
</dbReference>
<feature type="region of interest" description="Disordered" evidence="1">
    <location>
        <begin position="259"/>
        <end position="278"/>
    </location>
</feature>